<dbReference type="EMBL" id="UINC01089351">
    <property type="protein sequence ID" value="SVC40377.1"/>
    <property type="molecule type" value="Genomic_DNA"/>
</dbReference>
<dbReference type="AlphaFoldDB" id="A0A382LYE1"/>
<feature type="non-terminal residue" evidence="1">
    <location>
        <position position="243"/>
    </location>
</feature>
<organism evidence="1">
    <name type="scientific">marine metagenome</name>
    <dbReference type="NCBI Taxonomy" id="408172"/>
    <lineage>
        <taxon>unclassified sequences</taxon>
        <taxon>metagenomes</taxon>
        <taxon>ecological metagenomes</taxon>
    </lineage>
</organism>
<evidence type="ECO:0008006" key="2">
    <source>
        <dbReference type="Google" id="ProtNLM"/>
    </source>
</evidence>
<gene>
    <name evidence="1" type="ORF">METZ01_LOCUS293231</name>
</gene>
<accession>A0A382LYE1</accession>
<proteinExistence type="predicted"/>
<sequence>MILGSEDAHAMAFYSRFARSRAQRVVYTSPRVSINRFVTDVLGALDGHGSCLMFGMNEETMVPFLDVSESLPTTLKLAYPTHAGIRVALDKLQATRYAEEAGFRVPVTSTTDELDDFLRRVTGPFVVKPRVSRCKVGDRIQSAEVAYAATALELERLVETWTLSCAEPIVQTRVLGDGYGLFFLFDRGHYVAHCGHRRLREYPLDGGPSVLRCSVALPELIVNRAIRMLERLEWHGVCMVELK</sequence>
<name>A0A382LYE1_9ZZZZ</name>
<dbReference type="SUPFAM" id="SSF56059">
    <property type="entry name" value="Glutathione synthetase ATP-binding domain-like"/>
    <property type="match status" value="1"/>
</dbReference>
<protein>
    <recommendedName>
        <fullName evidence="2">ATP-grasp domain-containing protein</fullName>
    </recommendedName>
</protein>
<reference evidence="1" key="1">
    <citation type="submission" date="2018-05" db="EMBL/GenBank/DDBJ databases">
        <authorList>
            <person name="Lanie J.A."/>
            <person name="Ng W.-L."/>
            <person name="Kazmierczak K.M."/>
            <person name="Andrzejewski T.M."/>
            <person name="Davidsen T.M."/>
            <person name="Wayne K.J."/>
            <person name="Tettelin H."/>
            <person name="Glass J.I."/>
            <person name="Rusch D."/>
            <person name="Podicherti R."/>
            <person name="Tsui H.-C.T."/>
            <person name="Winkler M.E."/>
        </authorList>
    </citation>
    <scope>NUCLEOTIDE SEQUENCE</scope>
</reference>
<evidence type="ECO:0000313" key="1">
    <source>
        <dbReference type="EMBL" id="SVC40377.1"/>
    </source>
</evidence>